<accession>A0A0G4G665</accession>
<feature type="region of interest" description="Disordered" evidence="1">
    <location>
        <begin position="441"/>
        <end position="502"/>
    </location>
</feature>
<reference evidence="3" key="1">
    <citation type="submission" date="2014-11" db="EMBL/GenBank/DDBJ databases">
        <authorList>
            <person name="Otto D Thomas"/>
            <person name="Naeem Raeece"/>
        </authorList>
    </citation>
    <scope>NUCLEOTIDE SEQUENCE</scope>
</reference>
<gene>
    <name evidence="3" type="ORF">Cvel_20354</name>
</gene>
<dbReference type="InterPro" id="IPR050188">
    <property type="entry name" value="RluA_PseudoU_synthase"/>
</dbReference>
<dbReference type="InterPro" id="IPR006224">
    <property type="entry name" value="PsdUridine_synth_RluA-like_CS"/>
</dbReference>
<dbReference type="VEuPathDB" id="CryptoDB:Cvel_20354"/>
<feature type="compositionally biased region" description="Acidic residues" evidence="1">
    <location>
        <begin position="445"/>
        <end position="456"/>
    </location>
</feature>
<dbReference type="Pfam" id="PF00849">
    <property type="entry name" value="PseudoU_synth_2"/>
    <property type="match status" value="2"/>
</dbReference>
<feature type="compositionally biased region" description="Basic and acidic residues" evidence="1">
    <location>
        <begin position="286"/>
        <end position="296"/>
    </location>
</feature>
<dbReference type="PROSITE" id="PS01129">
    <property type="entry name" value="PSI_RLU"/>
    <property type="match status" value="1"/>
</dbReference>
<dbReference type="PANTHER" id="PTHR21600:SF40">
    <property type="entry name" value="PSEUDOURIDYLATE SYNTHASE RPUSD2"/>
    <property type="match status" value="1"/>
</dbReference>
<dbReference type="Gene3D" id="3.30.2350.10">
    <property type="entry name" value="Pseudouridine synthase"/>
    <property type="match status" value="2"/>
</dbReference>
<proteinExistence type="predicted"/>
<dbReference type="GO" id="GO:0009982">
    <property type="term" value="F:pseudouridine synthase activity"/>
    <property type="evidence" value="ECO:0007669"/>
    <property type="project" value="InterPro"/>
</dbReference>
<feature type="compositionally biased region" description="Basic and acidic residues" evidence="1">
    <location>
        <begin position="630"/>
        <end position="642"/>
    </location>
</feature>
<name>A0A0G4G665_9ALVE</name>
<evidence type="ECO:0000259" key="2">
    <source>
        <dbReference type="Pfam" id="PF00849"/>
    </source>
</evidence>
<dbReference type="InterPro" id="IPR020103">
    <property type="entry name" value="PsdUridine_synth_cat_dom_sf"/>
</dbReference>
<evidence type="ECO:0000313" key="3">
    <source>
        <dbReference type="EMBL" id="CEM23742.1"/>
    </source>
</evidence>
<dbReference type="InterPro" id="IPR006145">
    <property type="entry name" value="PsdUridine_synth_RsuA/RluA"/>
</dbReference>
<feature type="region of interest" description="Disordered" evidence="1">
    <location>
        <begin position="245"/>
        <end position="330"/>
    </location>
</feature>
<dbReference type="GO" id="GO:0003723">
    <property type="term" value="F:RNA binding"/>
    <property type="evidence" value="ECO:0007669"/>
    <property type="project" value="InterPro"/>
</dbReference>
<dbReference type="GO" id="GO:0000455">
    <property type="term" value="P:enzyme-directed rRNA pseudouridine synthesis"/>
    <property type="evidence" value="ECO:0007669"/>
    <property type="project" value="TreeGrafter"/>
</dbReference>
<organism evidence="3">
    <name type="scientific">Chromera velia CCMP2878</name>
    <dbReference type="NCBI Taxonomy" id="1169474"/>
    <lineage>
        <taxon>Eukaryota</taxon>
        <taxon>Sar</taxon>
        <taxon>Alveolata</taxon>
        <taxon>Colpodellida</taxon>
        <taxon>Chromeraceae</taxon>
        <taxon>Chromera</taxon>
    </lineage>
</organism>
<dbReference type="PANTHER" id="PTHR21600">
    <property type="entry name" value="MITOCHONDRIAL RNA PSEUDOURIDINE SYNTHASE"/>
    <property type="match status" value="1"/>
</dbReference>
<dbReference type="EMBL" id="CDMZ01000905">
    <property type="protein sequence ID" value="CEM23742.1"/>
    <property type="molecule type" value="Genomic_DNA"/>
</dbReference>
<feature type="compositionally biased region" description="Basic and acidic residues" evidence="1">
    <location>
        <begin position="666"/>
        <end position="679"/>
    </location>
</feature>
<evidence type="ECO:0000256" key="1">
    <source>
        <dbReference type="SAM" id="MobiDB-lite"/>
    </source>
</evidence>
<feature type="domain" description="Pseudouridine synthase RsuA/RluA-like" evidence="2">
    <location>
        <begin position="377"/>
        <end position="435"/>
    </location>
</feature>
<dbReference type="AlphaFoldDB" id="A0A0G4G665"/>
<dbReference type="PhylomeDB" id="A0A0G4G665"/>
<sequence length="786" mass="85834">MKNPPLEVQDDFTRFDSTFPLASGKETTLRLCAVAPHMRQFETSVKQRWIGKSLREVFAEEFPRFSSGYLETAFDEGRLRRSDGQTLDAPLRNGGRFFHESLIVEPPCEADPVRILFEDSDLIAATKPAGMPCHPQGQYHKLSLTEVIRRFHLQKQKEQGRGGGRKEKGRKEKEIYLHPINRLDRPVSGLVLLAKTPDAYKKVAAALTDSRTRKTYIARISSSVSPQSPLLSPELLTSLPPLPLQAASKQKSSDEEVQTTTEKEAVKPYGDVNEGMGQFESQPETGEGKRTKETQPQKKKLKKGKSPDKQKIPEPSALPADPRSDSDYGVFLDSEGGTISPMSVSDLSSSLRNPPSHWSLCNPLREVVCRMGVQVEKHSKGAQLRASAVKEGYAETRFLPLAHAETKSPEKRSRRGLVICRPITGRTHQIRVHLHYLKSPIEGDPLYEDDGEEEEEGRGGDSSAAGSGEQKVTTLLHEGEKGEDAGITEEASGGGGKEGGDQRLIWEGGRVEVSFPLSVVSSVPPSLFVWHEGGGDVEGSRSSSQGEGEGVAGARLIRDLENALLHMKFDMRKVGALRCCLHAHSYEVWLPFSQSTVSSGQTVSDKVSEGKGKGKGCGGMGDSLRGKVKHPSDQERGERDESMGVGQEGEGAGGVLRSVDQQEPSGDNKRKREGQRDGEEEKEDQVESFPSKPDTTKDLPSPALGVSGGLDVERKTEAPETLMLSENSEHHFEQGGVKSNRGRVFPASSSSSSSSSKAGLGLMMPHSDARPFLFSCGSIRPSWWHS</sequence>
<feature type="region of interest" description="Disordered" evidence="1">
    <location>
        <begin position="598"/>
        <end position="759"/>
    </location>
</feature>
<dbReference type="SUPFAM" id="SSF55120">
    <property type="entry name" value="Pseudouridine synthase"/>
    <property type="match status" value="1"/>
</dbReference>
<feature type="domain" description="Pseudouridine synthase RsuA/RluA-like" evidence="2">
    <location>
        <begin position="122"/>
        <end position="281"/>
    </location>
</feature>
<protein>
    <recommendedName>
        <fullName evidence="2">Pseudouridine synthase RsuA/RluA-like domain-containing protein</fullName>
    </recommendedName>
</protein>